<dbReference type="PANTHER" id="PTHR33116">
    <property type="entry name" value="REVERSE TRANSCRIPTASE ZINC-BINDING DOMAIN-CONTAINING PROTEIN-RELATED-RELATED"/>
    <property type="match status" value="1"/>
</dbReference>
<dbReference type="EMBL" id="GEDG01030434">
    <property type="protein sequence ID" value="JAP11936.1"/>
    <property type="molecule type" value="Transcribed_RNA"/>
</dbReference>
<protein>
    <submittedName>
        <fullName evidence="1">Putative ovule protein</fullName>
    </submittedName>
</protein>
<accession>A0A0V0GWY1</accession>
<name>A0A0V0GWY1_SOLCH</name>
<dbReference type="AlphaFoldDB" id="A0A0V0GWY1"/>
<proteinExistence type="predicted"/>
<dbReference type="PANTHER" id="PTHR33116:SF85">
    <property type="entry name" value="REVERSE TRANSCRIPTASE ZINC-BINDING DOMAIN-CONTAINING PROTEIN"/>
    <property type="match status" value="1"/>
</dbReference>
<evidence type="ECO:0000313" key="1">
    <source>
        <dbReference type="EMBL" id="JAP11936.1"/>
    </source>
</evidence>
<feature type="non-terminal residue" evidence="1">
    <location>
        <position position="126"/>
    </location>
</feature>
<sequence length="126" mass="14954">MSLFIIPASVVNKLDRLRRNFLWKGNKERERYNLVEWEVTQLRKERGLGIKNLEIQNRCLLMKWLWRFCDEETSLWKEVIVQKFGQNSPWCSNEVNCTYGTGVYGGLSEVYGQSSRRTLNSEWAMV</sequence>
<reference evidence="1" key="1">
    <citation type="submission" date="2015-12" db="EMBL/GenBank/DDBJ databases">
        <title>Gene expression during late stages of embryo sac development: a critical building block for successful pollen-pistil interactions.</title>
        <authorList>
            <person name="Liu Y."/>
            <person name="Joly V."/>
            <person name="Sabar M."/>
            <person name="Matton D.P."/>
        </authorList>
    </citation>
    <scope>NUCLEOTIDE SEQUENCE</scope>
</reference>
<organism evidence="1">
    <name type="scientific">Solanum chacoense</name>
    <name type="common">Chaco potato</name>
    <dbReference type="NCBI Taxonomy" id="4108"/>
    <lineage>
        <taxon>Eukaryota</taxon>
        <taxon>Viridiplantae</taxon>
        <taxon>Streptophyta</taxon>
        <taxon>Embryophyta</taxon>
        <taxon>Tracheophyta</taxon>
        <taxon>Spermatophyta</taxon>
        <taxon>Magnoliopsida</taxon>
        <taxon>eudicotyledons</taxon>
        <taxon>Gunneridae</taxon>
        <taxon>Pentapetalae</taxon>
        <taxon>asterids</taxon>
        <taxon>lamiids</taxon>
        <taxon>Solanales</taxon>
        <taxon>Solanaceae</taxon>
        <taxon>Solanoideae</taxon>
        <taxon>Solaneae</taxon>
        <taxon>Solanum</taxon>
    </lineage>
</organism>